<keyword evidence="1" id="KW-0472">Membrane</keyword>
<accession>A0A401HRZ7</accession>
<dbReference type="EMBL" id="BFAX01000005">
    <property type="protein sequence ID" value="GBF36993.1"/>
    <property type="molecule type" value="Genomic_DNA"/>
</dbReference>
<evidence type="ECO:0000256" key="1">
    <source>
        <dbReference type="SAM" id="Phobius"/>
    </source>
</evidence>
<feature type="transmembrane region" description="Helical" evidence="1">
    <location>
        <begin position="35"/>
        <end position="54"/>
    </location>
</feature>
<reference evidence="2 3" key="1">
    <citation type="journal article" date="2019" name="Int. J. Syst. Evol. Microbiol.">
        <title>Methanofervidicoccus abyssi gen. nov., sp. nov., a hydrogenotrophic methanogen, isolated from a hydrothermal vent chimney in the Mid-Cayman Spreading Center, the Caribbean Sea.</title>
        <authorList>
            <person name="Sakai S."/>
            <person name="Takaki Y."/>
            <person name="Miyazaki M."/>
            <person name="Ogawara M."/>
            <person name="Yanagawa K."/>
            <person name="Miyazaki J."/>
            <person name="Takai K."/>
        </authorList>
    </citation>
    <scope>NUCLEOTIDE SEQUENCE [LARGE SCALE GENOMIC DNA]</scope>
    <source>
        <strain evidence="2 3">HHB</strain>
    </source>
</reference>
<feature type="transmembrane region" description="Helical" evidence="1">
    <location>
        <begin position="12"/>
        <end position="28"/>
    </location>
</feature>
<gene>
    <name evidence="2" type="ORF">MHHB_P1223</name>
</gene>
<feature type="transmembrane region" description="Helical" evidence="1">
    <location>
        <begin position="128"/>
        <end position="158"/>
    </location>
</feature>
<name>A0A401HRZ7_9EURY</name>
<dbReference type="AlphaFoldDB" id="A0A401HRZ7"/>
<dbReference type="InterPro" id="IPR019212">
    <property type="entry name" value="EhaG-like"/>
</dbReference>
<evidence type="ECO:0000313" key="2">
    <source>
        <dbReference type="EMBL" id="GBF36993.1"/>
    </source>
</evidence>
<protein>
    <submittedName>
        <fullName evidence="2">Energy-converting hydrogenase A subunit G</fullName>
    </submittedName>
</protein>
<dbReference type="Pfam" id="PF09878">
    <property type="entry name" value="EhaG"/>
    <property type="match status" value="1"/>
</dbReference>
<dbReference type="Proteomes" id="UP000290527">
    <property type="component" value="Unassembled WGS sequence"/>
</dbReference>
<dbReference type="OrthoDB" id="65410at2157"/>
<keyword evidence="1" id="KW-1133">Transmembrane helix</keyword>
<feature type="transmembrane region" description="Helical" evidence="1">
    <location>
        <begin position="60"/>
        <end position="81"/>
    </location>
</feature>
<organism evidence="2 3">
    <name type="scientific">Methanofervidicoccus abyssi</name>
    <dbReference type="NCBI Taxonomy" id="2082189"/>
    <lineage>
        <taxon>Archaea</taxon>
        <taxon>Methanobacteriati</taxon>
        <taxon>Methanobacteriota</taxon>
        <taxon>Methanomada group</taxon>
        <taxon>Methanococci</taxon>
        <taxon>Methanococcales</taxon>
        <taxon>Methanofervidicoccus</taxon>
    </lineage>
</organism>
<feature type="transmembrane region" description="Helical" evidence="1">
    <location>
        <begin position="178"/>
        <end position="201"/>
    </location>
</feature>
<proteinExistence type="predicted"/>
<keyword evidence="1" id="KW-0812">Transmembrane</keyword>
<dbReference type="RefSeq" id="WP_131007825.1">
    <property type="nucleotide sequence ID" value="NZ_BFAX01000005.1"/>
</dbReference>
<comment type="caution">
    <text evidence="2">The sequence shown here is derived from an EMBL/GenBank/DDBJ whole genome shotgun (WGS) entry which is preliminary data.</text>
</comment>
<evidence type="ECO:0000313" key="3">
    <source>
        <dbReference type="Proteomes" id="UP000290527"/>
    </source>
</evidence>
<keyword evidence="3" id="KW-1185">Reference proteome</keyword>
<sequence length="232" mass="25573">MDIVQSMFNHSVFAGFVVGMLSLIAISYQRSDIHTLILTDVVECAMLVIIAAVGTDLAEALILPGLVVGLAEFLVVSEILIQKSKLREKKKDKKISKLFEEFLAVKEPEIVGKIEHPKMEVLYSAPRFIGIILVIYGAFLTGFTGGAVMSVGLLFYLLSQGMIDKKISSENIRNFWEAISGFSGVMWAFWILFGFIGFYLFPHHYVTFLLIAGGALALKVGSKLGLIGDLKF</sequence>
<feature type="transmembrane region" description="Helical" evidence="1">
    <location>
        <begin position="208"/>
        <end position="227"/>
    </location>
</feature>